<name>A0A087QLM0_APTFO</name>
<dbReference type="AlphaFoldDB" id="A0A087QLM0"/>
<proteinExistence type="predicted"/>
<keyword evidence="2" id="KW-1185">Reference proteome</keyword>
<sequence length="75" mass="8615">ADCNQLGFNLRSNIFQGGPLESRSLMKDSYTPDIIQKAVRDPKNWHGRRTDELGKWHQKNALNLNLQKALEDKHG</sequence>
<dbReference type="EMBL" id="KL225739">
    <property type="protein sequence ID" value="KFM02124.1"/>
    <property type="molecule type" value="Genomic_DNA"/>
</dbReference>
<dbReference type="Pfam" id="PF15400">
    <property type="entry name" value="TEX33"/>
    <property type="match status" value="1"/>
</dbReference>
<feature type="non-terminal residue" evidence="1">
    <location>
        <position position="75"/>
    </location>
</feature>
<organism evidence="1 2">
    <name type="scientific">Aptenodytes forsteri</name>
    <name type="common">Emperor penguin</name>
    <dbReference type="NCBI Taxonomy" id="9233"/>
    <lineage>
        <taxon>Eukaryota</taxon>
        <taxon>Metazoa</taxon>
        <taxon>Chordata</taxon>
        <taxon>Craniata</taxon>
        <taxon>Vertebrata</taxon>
        <taxon>Euteleostomi</taxon>
        <taxon>Archelosauria</taxon>
        <taxon>Archosauria</taxon>
        <taxon>Dinosauria</taxon>
        <taxon>Saurischia</taxon>
        <taxon>Theropoda</taxon>
        <taxon>Coelurosauria</taxon>
        <taxon>Aves</taxon>
        <taxon>Neognathae</taxon>
        <taxon>Neoaves</taxon>
        <taxon>Aequornithes</taxon>
        <taxon>Sphenisciformes</taxon>
        <taxon>Spheniscidae</taxon>
        <taxon>Aptenodytes</taxon>
    </lineage>
</organism>
<evidence type="ECO:0000313" key="2">
    <source>
        <dbReference type="Proteomes" id="UP000053286"/>
    </source>
</evidence>
<accession>A0A087QLM0</accession>
<dbReference type="PANTHER" id="PTHR31702">
    <property type="entry name" value="TESTIS-EXPRESSED PROTEIN 33"/>
    <property type="match status" value="1"/>
</dbReference>
<gene>
    <name evidence="1" type="ORF">AS27_07832</name>
</gene>
<protein>
    <submittedName>
        <fullName evidence="1">Testis-expressed sequence 33 protein</fullName>
    </submittedName>
</protein>
<dbReference type="PANTHER" id="PTHR31702:SF2">
    <property type="entry name" value="TESTIS-EXPRESSED PROTEIN 33"/>
    <property type="match status" value="1"/>
</dbReference>
<dbReference type="InterPro" id="IPR029234">
    <property type="entry name" value="CIMIP4"/>
</dbReference>
<feature type="non-terminal residue" evidence="1">
    <location>
        <position position="1"/>
    </location>
</feature>
<reference evidence="1 2" key="1">
    <citation type="submission" date="2014-04" db="EMBL/GenBank/DDBJ databases">
        <title>Genome evolution of avian class.</title>
        <authorList>
            <person name="Zhang G."/>
            <person name="Li C."/>
        </authorList>
    </citation>
    <scope>NUCLEOTIDE SEQUENCE [LARGE SCALE GENOMIC DNA]</scope>
    <source>
        <strain evidence="1">BGI_AS27</strain>
    </source>
</reference>
<evidence type="ECO:0000313" key="1">
    <source>
        <dbReference type="EMBL" id="KFM02124.1"/>
    </source>
</evidence>
<dbReference type="Proteomes" id="UP000053286">
    <property type="component" value="Unassembled WGS sequence"/>
</dbReference>